<dbReference type="SUPFAM" id="SSF51161">
    <property type="entry name" value="Trimeric LpxA-like enzymes"/>
    <property type="match status" value="1"/>
</dbReference>
<dbReference type="AlphaFoldDB" id="R4XHT5"/>
<evidence type="ECO:0000256" key="4">
    <source>
        <dbReference type="ARBA" id="ARBA00034706"/>
    </source>
</evidence>
<organism evidence="6 7">
    <name type="scientific">Taphrina deformans (strain PYCC 5710 / ATCC 11124 / CBS 356.35 / IMI 108563 / JCM 9778 / NBRC 8474)</name>
    <name type="common">Peach leaf curl fungus</name>
    <name type="synonym">Lalaria deformans</name>
    <dbReference type="NCBI Taxonomy" id="1097556"/>
    <lineage>
        <taxon>Eukaryota</taxon>
        <taxon>Fungi</taxon>
        <taxon>Dikarya</taxon>
        <taxon>Ascomycota</taxon>
        <taxon>Taphrinomycotina</taxon>
        <taxon>Taphrinomycetes</taxon>
        <taxon>Taphrinales</taxon>
        <taxon>Taphrinaceae</taxon>
        <taxon>Taphrina</taxon>
    </lineage>
</organism>
<comment type="caution">
    <text evidence="6">The sequence shown here is derived from an EMBL/GenBank/DDBJ whole genome shotgun (WGS) entry which is preliminary data.</text>
</comment>
<dbReference type="GO" id="GO:0005869">
    <property type="term" value="C:dynactin complex"/>
    <property type="evidence" value="ECO:0007669"/>
    <property type="project" value="TreeGrafter"/>
</dbReference>
<dbReference type="eggNOG" id="KOG3121">
    <property type="taxonomic scope" value="Eukaryota"/>
</dbReference>
<comment type="similarity">
    <text evidence="4">Belongs to the dynactin subunits 5/6 family. Dynactin subunit 5 subfamily.</text>
</comment>
<evidence type="ECO:0000256" key="2">
    <source>
        <dbReference type="ARBA" id="ARBA00022490"/>
    </source>
</evidence>
<dbReference type="Gene3D" id="2.160.10.10">
    <property type="entry name" value="Hexapeptide repeat proteins"/>
    <property type="match status" value="1"/>
</dbReference>
<evidence type="ECO:0000256" key="5">
    <source>
        <dbReference type="ARBA" id="ARBA00034865"/>
    </source>
</evidence>
<comment type="subcellular location">
    <subcellularLocation>
        <location evidence="1">Cytoplasm</location>
        <location evidence="1">Cytoskeleton</location>
    </subcellularLocation>
</comment>
<dbReference type="InterPro" id="IPR047125">
    <property type="entry name" value="DCTN5"/>
</dbReference>
<proteinExistence type="inferred from homology"/>
<dbReference type="OrthoDB" id="417208at2759"/>
<dbReference type="VEuPathDB" id="FungiDB:TAPDE_003114"/>
<dbReference type="InterPro" id="IPR011004">
    <property type="entry name" value="Trimer_LpxA-like_sf"/>
</dbReference>
<gene>
    <name evidence="6" type="ORF">TAPDE_003114</name>
</gene>
<evidence type="ECO:0000313" key="7">
    <source>
        <dbReference type="Proteomes" id="UP000013776"/>
    </source>
</evidence>
<accession>R4XHT5</accession>
<keyword evidence="7" id="KW-1185">Reference proteome</keyword>
<dbReference type="PANTHER" id="PTHR46126:SF1">
    <property type="entry name" value="DYNACTIN SUBUNIT 5"/>
    <property type="match status" value="1"/>
</dbReference>
<keyword evidence="2" id="KW-0963">Cytoplasm</keyword>
<dbReference type="PANTHER" id="PTHR46126">
    <property type="entry name" value="DYNACTIN SUBUNIT 5"/>
    <property type="match status" value="1"/>
</dbReference>
<sequence>MTTRTKEYILTESGNHISRAGLNLINTQSIVLGGKTVIESHVTMRGDLRRPDAPSSSSSSPAAAAITLGRYCLVGRGTSLVPPHRVREGQERWYPLKVGDYVHVGAHSTVSAASIASCVHIGAHCVIGNMSIVREGSVIEDGSVLPPYTVVAPFSRVSGKPALVVGECPEVMVDVIRERARDHYADVLAG</sequence>
<evidence type="ECO:0000313" key="6">
    <source>
        <dbReference type="EMBL" id="CCG82977.1"/>
    </source>
</evidence>
<keyword evidence="3" id="KW-0206">Cytoskeleton</keyword>
<dbReference type="Proteomes" id="UP000013776">
    <property type="component" value="Unassembled WGS sequence"/>
</dbReference>
<dbReference type="Pfam" id="PF21711">
    <property type="entry name" value="DCTN5"/>
    <property type="match status" value="1"/>
</dbReference>
<name>R4XHT5_TAPDE</name>
<protein>
    <recommendedName>
        <fullName evidence="5">Dynactin subunit 5</fullName>
    </recommendedName>
</protein>
<evidence type="ECO:0000256" key="1">
    <source>
        <dbReference type="ARBA" id="ARBA00004245"/>
    </source>
</evidence>
<dbReference type="STRING" id="1097556.R4XHT5"/>
<dbReference type="CDD" id="cd03359">
    <property type="entry name" value="LbH_Dynactin_5"/>
    <property type="match status" value="1"/>
</dbReference>
<dbReference type="EMBL" id="CAHR02000116">
    <property type="protein sequence ID" value="CCG82977.1"/>
    <property type="molecule type" value="Genomic_DNA"/>
</dbReference>
<evidence type="ECO:0000256" key="3">
    <source>
        <dbReference type="ARBA" id="ARBA00023212"/>
    </source>
</evidence>
<reference evidence="6 7" key="1">
    <citation type="journal article" date="2013" name="MBio">
        <title>Genome sequencing of the plant pathogen Taphrina deformans, the causal agent of peach leaf curl.</title>
        <authorList>
            <person name="Cisse O.H."/>
            <person name="Almeida J.M.G.C.F."/>
            <person name="Fonseca A."/>
            <person name="Kumar A.A."/>
            <person name="Salojaervi J."/>
            <person name="Overmyer K."/>
            <person name="Hauser P.M."/>
            <person name="Pagni M."/>
        </authorList>
    </citation>
    <scope>NUCLEOTIDE SEQUENCE [LARGE SCALE GENOMIC DNA]</scope>
    <source>
        <strain evidence="7">PYCC 5710 / ATCC 11124 / CBS 356.35 / IMI 108563 / JCM 9778 / NBRC 8474</strain>
    </source>
</reference>